<dbReference type="InterPro" id="IPR011993">
    <property type="entry name" value="PH-like_dom_sf"/>
</dbReference>
<dbReference type="SUPFAM" id="SSF50729">
    <property type="entry name" value="PH domain-like"/>
    <property type="match status" value="1"/>
</dbReference>
<dbReference type="Gene3D" id="3.90.810.10">
    <property type="entry name" value="CRIB domain"/>
    <property type="match status" value="1"/>
</dbReference>
<gene>
    <name evidence="3" type="ORF">M378DRAFT_734273</name>
</gene>
<dbReference type="InterPro" id="IPR001849">
    <property type="entry name" value="PH_domain"/>
</dbReference>
<evidence type="ECO:0000259" key="1">
    <source>
        <dbReference type="PROSITE" id="PS50003"/>
    </source>
</evidence>
<dbReference type="PROSITE" id="PS50003">
    <property type="entry name" value="PH_DOMAIN"/>
    <property type="match status" value="1"/>
</dbReference>
<proteinExistence type="predicted"/>
<organism evidence="3 4">
    <name type="scientific">Amanita muscaria (strain Koide BX008)</name>
    <dbReference type="NCBI Taxonomy" id="946122"/>
    <lineage>
        <taxon>Eukaryota</taxon>
        <taxon>Fungi</taxon>
        <taxon>Dikarya</taxon>
        <taxon>Basidiomycota</taxon>
        <taxon>Agaricomycotina</taxon>
        <taxon>Agaricomycetes</taxon>
        <taxon>Agaricomycetidae</taxon>
        <taxon>Agaricales</taxon>
        <taxon>Pluteineae</taxon>
        <taxon>Amanitaceae</taxon>
        <taxon>Amanita</taxon>
    </lineage>
</organism>
<evidence type="ECO:0000313" key="3">
    <source>
        <dbReference type="EMBL" id="KIL62940.1"/>
    </source>
</evidence>
<keyword evidence="4" id="KW-1185">Reference proteome</keyword>
<dbReference type="PROSITE" id="PS50108">
    <property type="entry name" value="CRIB"/>
    <property type="match status" value="1"/>
</dbReference>
<dbReference type="STRING" id="946122.A0A0C2SIE4"/>
<name>A0A0C2SIE4_AMAMK</name>
<dbReference type="InParanoid" id="A0A0C2SIE4"/>
<sequence length="178" mass="20008">MDIIGCLVCHPSTPQPLPHEAEISARIDGKIVRSGVLRVKKEGGLFSGWRTKWVVLQDETLTVYSSQASRRTKEAVIYLRDVQNIERVDEGPYCLVLETNNPTRRYLLSLRNDVELYDWQDDVYLRTPRGEGSPFDFKHDVHVGVDPRTGEFTTAAGGRSPTGFMDALGTTLGTLSRR</sequence>
<feature type="domain" description="CRIB" evidence="2">
    <location>
        <begin position="131"/>
        <end position="144"/>
    </location>
</feature>
<dbReference type="Gene3D" id="2.30.29.30">
    <property type="entry name" value="Pleckstrin-homology domain (PH domain)/Phosphotyrosine-binding domain (PTB)"/>
    <property type="match status" value="1"/>
</dbReference>
<evidence type="ECO:0000259" key="2">
    <source>
        <dbReference type="PROSITE" id="PS50108"/>
    </source>
</evidence>
<reference evidence="3 4" key="1">
    <citation type="submission" date="2014-04" db="EMBL/GenBank/DDBJ databases">
        <title>Evolutionary Origins and Diversification of the Mycorrhizal Mutualists.</title>
        <authorList>
            <consortium name="DOE Joint Genome Institute"/>
            <consortium name="Mycorrhizal Genomics Consortium"/>
            <person name="Kohler A."/>
            <person name="Kuo A."/>
            <person name="Nagy L.G."/>
            <person name="Floudas D."/>
            <person name="Copeland A."/>
            <person name="Barry K.W."/>
            <person name="Cichocki N."/>
            <person name="Veneault-Fourrey C."/>
            <person name="LaButti K."/>
            <person name="Lindquist E.A."/>
            <person name="Lipzen A."/>
            <person name="Lundell T."/>
            <person name="Morin E."/>
            <person name="Murat C."/>
            <person name="Riley R."/>
            <person name="Ohm R."/>
            <person name="Sun H."/>
            <person name="Tunlid A."/>
            <person name="Henrissat B."/>
            <person name="Grigoriev I.V."/>
            <person name="Hibbett D.S."/>
            <person name="Martin F."/>
        </authorList>
    </citation>
    <scope>NUCLEOTIDE SEQUENCE [LARGE SCALE GENOMIC DNA]</scope>
    <source>
        <strain evidence="3 4">Koide BX008</strain>
    </source>
</reference>
<dbReference type="HOGENOM" id="CLU_1510212_0_0_1"/>
<dbReference type="InterPro" id="IPR000095">
    <property type="entry name" value="CRIB_dom"/>
</dbReference>
<dbReference type="OrthoDB" id="248923at2759"/>
<dbReference type="Pfam" id="PF00786">
    <property type="entry name" value="PBD"/>
    <property type="match status" value="1"/>
</dbReference>
<dbReference type="Proteomes" id="UP000054549">
    <property type="component" value="Unassembled WGS sequence"/>
</dbReference>
<dbReference type="AlphaFoldDB" id="A0A0C2SIE4"/>
<dbReference type="EMBL" id="KN818264">
    <property type="protein sequence ID" value="KIL62940.1"/>
    <property type="molecule type" value="Genomic_DNA"/>
</dbReference>
<protein>
    <recommendedName>
        <fullName evidence="5">PH domain-containing protein</fullName>
    </recommendedName>
</protein>
<evidence type="ECO:0000313" key="4">
    <source>
        <dbReference type="Proteomes" id="UP000054549"/>
    </source>
</evidence>
<evidence type="ECO:0008006" key="5">
    <source>
        <dbReference type="Google" id="ProtNLM"/>
    </source>
</evidence>
<dbReference type="InterPro" id="IPR036936">
    <property type="entry name" value="CRIB_dom_sf"/>
</dbReference>
<feature type="domain" description="PH" evidence="1">
    <location>
        <begin position="30"/>
        <end position="128"/>
    </location>
</feature>
<dbReference type="Pfam" id="PF00169">
    <property type="entry name" value="PH"/>
    <property type="match status" value="1"/>
</dbReference>
<dbReference type="SMART" id="SM00233">
    <property type="entry name" value="PH"/>
    <property type="match status" value="1"/>
</dbReference>
<accession>A0A0C2SIE4</accession>